<dbReference type="Gene3D" id="1.10.20.60">
    <property type="entry name" value="Glu-tRNAGln amidotransferase C subunit, N-terminal domain"/>
    <property type="match status" value="1"/>
</dbReference>
<evidence type="ECO:0000313" key="3">
    <source>
        <dbReference type="EMBL" id="KJV63405.1"/>
    </source>
</evidence>
<dbReference type="GO" id="GO:0050566">
    <property type="term" value="F:asparaginyl-tRNA synthase (glutamine-hydrolyzing) activity"/>
    <property type="evidence" value="ECO:0007669"/>
    <property type="project" value="RHEA"/>
</dbReference>
<feature type="region of interest" description="Disordered" evidence="2">
    <location>
        <begin position="1"/>
        <end position="23"/>
    </location>
</feature>
<feature type="compositionally biased region" description="Polar residues" evidence="2">
    <location>
        <begin position="9"/>
        <end position="23"/>
    </location>
</feature>
<dbReference type="EC" id="6.3.5.-" evidence="1"/>
<keyword evidence="1" id="KW-0648">Protein biosynthesis</keyword>
<keyword evidence="1" id="KW-0547">Nucleotide-binding</keyword>
<dbReference type="PANTHER" id="PTHR15004:SF0">
    <property type="entry name" value="GLUTAMYL-TRNA(GLN) AMIDOTRANSFERASE SUBUNIT C, MITOCHONDRIAL"/>
    <property type="match status" value="1"/>
</dbReference>
<accession>A0A0F3N5Q4</accession>
<dbReference type="GO" id="GO:0016740">
    <property type="term" value="F:transferase activity"/>
    <property type="evidence" value="ECO:0007669"/>
    <property type="project" value="UniProtKB-KW"/>
</dbReference>
<comment type="caution">
    <text evidence="3">The sequence shown here is derived from an EMBL/GenBank/DDBJ whole genome shotgun (WGS) entry which is preliminary data.</text>
</comment>
<keyword evidence="3" id="KW-0808">Transferase</keyword>
<dbReference type="AlphaFoldDB" id="A0A0F3N5Q4"/>
<dbReference type="HAMAP" id="MF_00122">
    <property type="entry name" value="GatC"/>
    <property type="match status" value="1"/>
</dbReference>
<dbReference type="GO" id="GO:0070681">
    <property type="term" value="P:glutaminyl-tRNAGln biosynthesis via transamidation"/>
    <property type="evidence" value="ECO:0007669"/>
    <property type="project" value="TreeGrafter"/>
</dbReference>
<dbReference type="RefSeq" id="WP_045805142.1">
    <property type="nucleotide sequence ID" value="NZ_LANU01000003.1"/>
</dbReference>
<dbReference type="NCBIfam" id="TIGR00135">
    <property type="entry name" value="gatC"/>
    <property type="match status" value="1"/>
</dbReference>
<dbReference type="GO" id="GO:0006450">
    <property type="term" value="P:regulation of translational fidelity"/>
    <property type="evidence" value="ECO:0007669"/>
    <property type="project" value="InterPro"/>
</dbReference>
<evidence type="ECO:0000256" key="1">
    <source>
        <dbReference type="HAMAP-Rule" id="MF_00122"/>
    </source>
</evidence>
<organism evidence="3 4">
    <name type="scientific">Ehrlichia cf. muris str. EmCRT</name>
    <dbReference type="NCBI Taxonomy" id="1359167"/>
    <lineage>
        <taxon>Bacteria</taxon>
        <taxon>Pseudomonadati</taxon>
        <taxon>Pseudomonadota</taxon>
        <taxon>Alphaproteobacteria</taxon>
        <taxon>Rickettsiales</taxon>
        <taxon>Anaplasmataceae</taxon>
        <taxon>Ehrlichia</taxon>
    </lineage>
</organism>
<comment type="similarity">
    <text evidence="1">Belongs to the GatC family.</text>
</comment>
<keyword evidence="1" id="KW-0067">ATP-binding</keyword>
<dbReference type="GO" id="GO:0006412">
    <property type="term" value="P:translation"/>
    <property type="evidence" value="ECO:0007669"/>
    <property type="project" value="UniProtKB-UniRule"/>
</dbReference>
<comment type="catalytic activity">
    <reaction evidence="1">
        <text>L-glutamyl-tRNA(Gln) + L-glutamine + ATP + H2O = L-glutaminyl-tRNA(Gln) + L-glutamate + ADP + phosphate + H(+)</text>
        <dbReference type="Rhea" id="RHEA:17521"/>
        <dbReference type="Rhea" id="RHEA-COMP:9681"/>
        <dbReference type="Rhea" id="RHEA-COMP:9684"/>
        <dbReference type="ChEBI" id="CHEBI:15377"/>
        <dbReference type="ChEBI" id="CHEBI:15378"/>
        <dbReference type="ChEBI" id="CHEBI:29985"/>
        <dbReference type="ChEBI" id="CHEBI:30616"/>
        <dbReference type="ChEBI" id="CHEBI:43474"/>
        <dbReference type="ChEBI" id="CHEBI:58359"/>
        <dbReference type="ChEBI" id="CHEBI:78520"/>
        <dbReference type="ChEBI" id="CHEBI:78521"/>
        <dbReference type="ChEBI" id="CHEBI:456216"/>
    </reaction>
</comment>
<gene>
    <name evidence="1 3" type="primary">gatC</name>
    <name evidence="3" type="ORF">EMUCRT_0859</name>
</gene>
<dbReference type="GO" id="GO:0050567">
    <property type="term" value="F:glutaminyl-tRNA synthase (glutamine-hydrolyzing) activity"/>
    <property type="evidence" value="ECO:0007669"/>
    <property type="project" value="UniProtKB-UniRule"/>
</dbReference>
<keyword evidence="1 3" id="KW-0436">Ligase</keyword>
<dbReference type="SUPFAM" id="SSF141000">
    <property type="entry name" value="Glu-tRNAGln amidotransferase C subunit"/>
    <property type="match status" value="1"/>
</dbReference>
<comment type="catalytic activity">
    <reaction evidence="1">
        <text>L-aspartyl-tRNA(Asn) + L-glutamine + ATP + H2O = L-asparaginyl-tRNA(Asn) + L-glutamate + ADP + phosphate + 2 H(+)</text>
        <dbReference type="Rhea" id="RHEA:14513"/>
        <dbReference type="Rhea" id="RHEA-COMP:9674"/>
        <dbReference type="Rhea" id="RHEA-COMP:9677"/>
        <dbReference type="ChEBI" id="CHEBI:15377"/>
        <dbReference type="ChEBI" id="CHEBI:15378"/>
        <dbReference type="ChEBI" id="CHEBI:29985"/>
        <dbReference type="ChEBI" id="CHEBI:30616"/>
        <dbReference type="ChEBI" id="CHEBI:43474"/>
        <dbReference type="ChEBI" id="CHEBI:58359"/>
        <dbReference type="ChEBI" id="CHEBI:78515"/>
        <dbReference type="ChEBI" id="CHEBI:78516"/>
        <dbReference type="ChEBI" id="CHEBI:456216"/>
    </reaction>
</comment>
<proteinExistence type="inferred from homology"/>
<dbReference type="GO" id="GO:0005524">
    <property type="term" value="F:ATP binding"/>
    <property type="evidence" value="ECO:0007669"/>
    <property type="project" value="UniProtKB-KW"/>
</dbReference>
<dbReference type="InterPro" id="IPR003837">
    <property type="entry name" value="GatC"/>
</dbReference>
<name>A0A0F3N5Q4_9RICK</name>
<sequence>MTENKLENHTSNAHSHPSKSLTKNDLLQAAKLTRIRLNDQEIDYHLKELEQVLNWIQTISQVDTKDVTPIGNGGIHYDYGLPLRKDIVNDGNIKDIVLSQSPEQEHDFFVVPKVIE</sequence>
<reference evidence="3 4" key="1">
    <citation type="submission" date="2015-02" db="EMBL/GenBank/DDBJ databases">
        <title>Genome Sequencing of Rickettsiales.</title>
        <authorList>
            <person name="Daugherty S.C."/>
            <person name="Su Q."/>
            <person name="Abolude K."/>
            <person name="Beier-Sexton M."/>
            <person name="Carlyon J.A."/>
            <person name="Carter R."/>
            <person name="Day N.P."/>
            <person name="Dumler S.J."/>
            <person name="Dyachenko V."/>
            <person name="Godinez A."/>
            <person name="Kurtti T.J."/>
            <person name="Lichay M."/>
            <person name="Mullins K.E."/>
            <person name="Ott S."/>
            <person name="Pappas-Brown V."/>
            <person name="Paris D.H."/>
            <person name="Patel P."/>
            <person name="Richards A.L."/>
            <person name="Sadzewicz L."/>
            <person name="Sears K."/>
            <person name="Seidman D."/>
            <person name="Sengamalay N."/>
            <person name="Stenos J."/>
            <person name="Tallon L.J."/>
            <person name="Vincent G."/>
            <person name="Fraser C.M."/>
            <person name="Munderloh U."/>
            <person name="Dunning-Hotopp J.C."/>
        </authorList>
    </citation>
    <scope>NUCLEOTIDE SEQUENCE [LARGE SCALE GENOMIC DNA]</scope>
    <source>
        <strain evidence="3 4">EmCRT</strain>
    </source>
</reference>
<dbReference type="PANTHER" id="PTHR15004">
    <property type="entry name" value="GLUTAMYL-TRNA(GLN) AMIDOTRANSFERASE SUBUNIT C, MITOCHONDRIAL"/>
    <property type="match status" value="1"/>
</dbReference>
<comment type="function">
    <text evidence="1">Allows the formation of correctly charged Asn-tRNA(Asn) or Gln-tRNA(Gln) through the transamidation of misacylated Asp-tRNA(Asn) or Glu-tRNA(Gln) in organisms which lack either or both of asparaginyl-tRNA or glutaminyl-tRNA synthetases. The reaction takes place in the presence of glutamine and ATP through an activated phospho-Asp-tRNA(Asn) or phospho-Glu-tRNA(Gln).</text>
</comment>
<evidence type="ECO:0000313" key="4">
    <source>
        <dbReference type="Proteomes" id="UP000033546"/>
    </source>
</evidence>
<comment type="subunit">
    <text evidence="1">Heterotrimer of A, B and C subunits.</text>
</comment>
<dbReference type="EMBL" id="LANU01000003">
    <property type="protein sequence ID" value="KJV63405.1"/>
    <property type="molecule type" value="Genomic_DNA"/>
</dbReference>
<protein>
    <recommendedName>
        <fullName evidence="1">Aspartyl/glutamyl-tRNA(Asn/Gln) amidotransferase subunit C</fullName>
        <shortName evidence="1">Asp/Glu-ADT subunit C</shortName>
        <ecNumber evidence="1">6.3.5.-</ecNumber>
    </recommendedName>
</protein>
<dbReference type="InterPro" id="IPR036113">
    <property type="entry name" value="Asp/Glu-ADT_sf_sub_c"/>
</dbReference>
<evidence type="ECO:0000256" key="2">
    <source>
        <dbReference type="SAM" id="MobiDB-lite"/>
    </source>
</evidence>
<dbReference type="Proteomes" id="UP000033546">
    <property type="component" value="Unassembled WGS sequence"/>
</dbReference>
<dbReference type="PATRIC" id="fig|1359167.3.peg.825"/>
<dbReference type="Pfam" id="PF02686">
    <property type="entry name" value="GatC"/>
    <property type="match status" value="1"/>
</dbReference>